<dbReference type="AlphaFoldDB" id="A0A0R2NYE3"/>
<dbReference type="EMBL" id="LIAS01000059">
    <property type="protein sequence ID" value="KRO30785.1"/>
    <property type="molecule type" value="Genomic_DNA"/>
</dbReference>
<dbReference type="Gene3D" id="3.40.30.10">
    <property type="entry name" value="Glutaredoxin"/>
    <property type="match status" value="1"/>
</dbReference>
<gene>
    <name evidence="8" type="ORF">ABR60_04385</name>
</gene>
<proteinExistence type="inferred from homology"/>
<feature type="domain" description="Thioredoxin" evidence="7">
    <location>
        <begin position="48"/>
        <end position="244"/>
    </location>
</feature>
<evidence type="ECO:0000259" key="7">
    <source>
        <dbReference type="PROSITE" id="PS51352"/>
    </source>
</evidence>
<reference evidence="8 9" key="1">
    <citation type="submission" date="2015-10" db="EMBL/GenBank/DDBJ databases">
        <title>Metagenome-Assembled Genomes uncover a global brackish microbiome.</title>
        <authorList>
            <person name="Hugerth L.W."/>
            <person name="Larsson J."/>
            <person name="Alneberg J."/>
            <person name="Lindh M.V."/>
            <person name="Legrand C."/>
            <person name="Pinhassi J."/>
            <person name="Andersson A.F."/>
        </authorList>
    </citation>
    <scope>NUCLEOTIDE SEQUENCE [LARGE SCALE GENOMIC DNA]</scope>
    <source>
        <strain evidence="8">BACL2 MAG-120802-bin41</strain>
    </source>
</reference>
<dbReference type="PROSITE" id="PS51352">
    <property type="entry name" value="THIOREDOXIN_2"/>
    <property type="match status" value="1"/>
</dbReference>
<name>A0A0R2NYE3_9ACTN</name>
<dbReference type="PANTHER" id="PTHR13887:SF14">
    <property type="entry name" value="DISULFIDE BOND FORMATION PROTEIN D"/>
    <property type="match status" value="1"/>
</dbReference>
<keyword evidence="6" id="KW-1133">Transmembrane helix</keyword>
<dbReference type="Proteomes" id="UP000053941">
    <property type="component" value="Unassembled WGS sequence"/>
</dbReference>
<dbReference type="InterPro" id="IPR036249">
    <property type="entry name" value="Thioredoxin-like_sf"/>
</dbReference>
<keyword evidence="6" id="KW-0812">Transmembrane</keyword>
<evidence type="ECO:0000256" key="2">
    <source>
        <dbReference type="ARBA" id="ARBA00022729"/>
    </source>
</evidence>
<feature type="transmembrane region" description="Helical" evidence="6">
    <location>
        <begin position="20"/>
        <end position="42"/>
    </location>
</feature>
<accession>A0A0R2NYE3</accession>
<keyword evidence="6" id="KW-0472">Membrane</keyword>
<comment type="similarity">
    <text evidence="1">Belongs to the thioredoxin family. DsbA subfamily.</text>
</comment>
<organism evidence="8 9">
    <name type="scientific">Actinobacteria bacterium BACL2 MAG-120802-bin41</name>
    <dbReference type="NCBI Taxonomy" id="1655568"/>
    <lineage>
        <taxon>Bacteria</taxon>
        <taxon>Bacillati</taxon>
        <taxon>Actinomycetota</taxon>
        <taxon>Actinomycetes</taxon>
        <taxon>Actinomycetes incertae sedis</taxon>
        <taxon>ac1 cluster</taxon>
    </lineage>
</organism>
<keyword evidence="3" id="KW-0560">Oxidoreductase</keyword>
<evidence type="ECO:0000313" key="8">
    <source>
        <dbReference type="EMBL" id="KRO30785.1"/>
    </source>
</evidence>
<keyword evidence="4" id="KW-1015">Disulfide bond</keyword>
<dbReference type="GO" id="GO:0016491">
    <property type="term" value="F:oxidoreductase activity"/>
    <property type="evidence" value="ECO:0007669"/>
    <property type="project" value="UniProtKB-KW"/>
</dbReference>
<evidence type="ECO:0000256" key="1">
    <source>
        <dbReference type="ARBA" id="ARBA00005791"/>
    </source>
</evidence>
<keyword evidence="5" id="KW-0676">Redox-active center</keyword>
<evidence type="ECO:0000256" key="4">
    <source>
        <dbReference type="ARBA" id="ARBA00023157"/>
    </source>
</evidence>
<protein>
    <recommendedName>
        <fullName evidence="7">Thioredoxin domain-containing protein</fullName>
    </recommendedName>
</protein>
<keyword evidence="2" id="KW-0732">Signal</keyword>
<sequence length="248" mass="27052">MPKEPRQRKVNNSAKPGDTVTRNIVIGMIALVVLSGVIFTVLDKRSGSSVALPASIESISTANNGEPLTPTISPEADYGVVFNADSPLKIDVWEDFQCPYCKFFEDSMGDYLEDLIRDKQAEVTFHMASFLGQESVRASNAANCAVPEGRFIEYHRALFDIQGGENSGLFSNKNLVEIGTRLGITSESFANCVNNNESGDVVKNVASSMKKNGVEGTPTVFINGKPWNRTTSEFRLEEFKAAVEAAKQ</sequence>
<evidence type="ECO:0000313" key="9">
    <source>
        <dbReference type="Proteomes" id="UP000053941"/>
    </source>
</evidence>
<dbReference type="SUPFAM" id="SSF52833">
    <property type="entry name" value="Thioredoxin-like"/>
    <property type="match status" value="1"/>
</dbReference>
<dbReference type="InterPro" id="IPR012336">
    <property type="entry name" value="Thioredoxin-like_fold"/>
</dbReference>
<evidence type="ECO:0000256" key="3">
    <source>
        <dbReference type="ARBA" id="ARBA00023002"/>
    </source>
</evidence>
<comment type="caution">
    <text evidence="8">The sequence shown here is derived from an EMBL/GenBank/DDBJ whole genome shotgun (WGS) entry which is preliminary data.</text>
</comment>
<dbReference type="PANTHER" id="PTHR13887">
    <property type="entry name" value="GLUTATHIONE S-TRANSFERASE KAPPA"/>
    <property type="match status" value="1"/>
</dbReference>
<dbReference type="Pfam" id="PF13462">
    <property type="entry name" value="Thioredoxin_4"/>
    <property type="match status" value="1"/>
</dbReference>
<dbReference type="InterPro" id="IPR013766">
    <property type="entry name" value="Thioredoxin_domain"/>
</dbReference>
<evidence type="ECO:0000256" key="6">
    <source>
        <dbReference type="SAM" id="Phobius"/>
    </source>
</evidence>
<dbReference type="CDD" id="cd02972">
    <property type="entry name" value="DsbA_family"/>
    <property type="match status" value="1"/>
</dbReference>
<evidence type="ECO:0000256" key="5">
    <source>
        <dbReference type="ARBA" id="ARBA00023284"/>
    </source>
</evidence>